<accession>A0A4Q9LKQ4</accession>
<name>A0A4Q9LKQ4_9MICR</name>
<dbReference type="VEuPathDB" id="MicrosporidiaDB:CWI39_0285p0020"/>
<dbReference type="SUPFAM" id="SSF52058">
    <property type="entry name" value="L domain-like"/>
    <property type="match status" value="2"/>
</dbReference>
<dbReference type="Proteomes" id="UP000293045">
    <property type="component" value="Unassembled WGS sequence"/>
</dbReference>
<dbReference type="EMBL" id="PIXR01000285">
    <property type="protein sequence ID" value="TBU07680.1"/>
    <property type="molecule type" value="Genomic_DNA"/>
</dbReference>
<dbReference type="Gene3D" id="3.80.10.10">
    <property type="entry name" value="Ribonuclease Inhibitor"/>
    <property type="match status" value="2"/>
</dbReference>
<gene>
    <name evidence="1" type="ORF">CWI39_0285p0020</name>
</gene>
<protein>
    <submittedName>
        <fullName evidence="1">Uncharacterized protein</fullName>
    </submittedName>
</protein>
<dbReference type="AlphaFoldDB" id="A0A4Q9LKQ4"/>
<dbReference type="InterPro" id="IPR032675">
    <property type="entry name" value="LRR_dom_sf"/>
</dbReference>
<dbReference type="VEuPathDB" id="MicrosporidiaDB:CWI36_0107p0020"/>
<proteinExistence type="predicted"/>
<reference evidence="1 2" key="1">
    <citation type="submission" date="2017-12" db="EMBL/GenBank/DDBJ databases">
        <authorList>
            <person name="Pombert J.-F."/>
            <person name="Haag K.L."/>
            <person name="Ebert D."/>
        </authorList>
    </citation>
    <scope>NUCLEOTIDE SEQUENCE [LARGE SCALE GENOMIC DNA]</scope>
    <source>
        <strain evidence="1">IL-BN-2</strain>
    </source>
</reference>
<comment type="caution">
    <text evidence="1">The sequence shown here is derived from an EMBL/GenBank/DDBJ whole genome shotgun (WGS) entry which is preliminary data.</text>
</comment>
<evidence type="ECO:0000313" key="1">
    <source>
        <dbReference type="EMBL" id="TBU07680.1"/>
    </source>
</evidence>
<evidence type="ECO:0000313" key="2">
    <source>
        <dbReference type="Proteomes" id="UP000293045"/>
    </source>
</evidence>
<organism evidence="1 2">
    <name type="scientific">Hamiltosporidium magnivora</name>
    <dbReference type="NCBI Taxonomy" id="148818"/>
    <lineage>
        <taxon>Eukaryota</taxon>
        <taxon>Fungi</taxon>
        <taxon>Fungi incertae sedis</taxon>
        <taxon>Microsporidia</taxon>
        <taxon>Dubosqiidae</taxon>
        <taxon>Hamiltosporidium</taxon>
    </lineage>
</organism>
<sequence length="568" mass="67401">MDFYITKSFISGLLNIWIINNIFRNGNLILIKNTRRYYDFVYFDKHIPYKNISIDSSRVLLHLEKLLRDQIIFNFFQILLNEINLKSLILDGSIQNILSIEFTCLLFSRPIFKSITLYNFKGYSSSNFLMNLGIVCRNDIEFLRFERLNISSSLLRTFLEKKKLRGLVFYNVEIFETALFLDRYIDSIEKLEYISFVNIKINSIWWCKLFCKVNLSTLILSFNSIASAQSFFDGFSKVKISFYSLKIPKEFCDSLFYFKFLRTLKLQNYEMNEKTEYYFLRAIENLNDLEELTIQQSHLSTKFNDILLKKQRLKTLHIENYFSEKRNLEIVLWDSYKILKQICLHNMNIGEKCLIEIFNLESLEALIFESCVFESITDLHLFNSKPKYLKFLAFYSTNIVIIDKLDILSKLDFLEKFELSYCENNLGFLTKLSSMCNIRLNIMSLLHCNLILNDLNIIKNFEALEDLNLTRCKFSNCSFFRLGSECAFLNSLKILNLCDVEINIIDLSYLRNFKNLIKLSLKIHGSNLLTEKDCLIYLFSLKLLSKSKIKLQININILYKYYMKELRF</sequence>